<comment type="catalytic activity">
    <reaction evidence="1">
        <text>3',3'-c-di-AMP + H2O = 5'-O-phosphonoadenylyl-(3'-&gt;5')-adenosine + H(+)</text>
        <dbReference type="Rhea" id="RHEA:54420"/>
        <dbReference type="ChEBI" id="CHEBI:15377"/>
        <dbReference type="ChEBI" id="CHEBI:15378"/>
        <dbReference type="ChEBI" id="CHEBI:71500"/>
        <dbReference type="ChEBI" id="CHEBI:138171"/>
    </reaction>
</comment>
<dbReference type="PANTHER" id="PTHR47618:SF2">
    <property type="entry name" value="CYCLIC-DI-AMP PHOSPHODIESTERASE GDPP"/>
    <property type="match status" value="1"/>
</dbReference>
<dbReference type="GO" id="GO:0016787">
    <property type="term" value="F:hydrolase activity"/>
    <property type="evidence" value="ECO:0007669"/>
    <property type="project" value="UniProtKB-UniRule"/>
</dbReference>
<keyword evidence="1 3" id="KW-0472">Membrane</keyword>
<feature type="binding site" evidence="2">
    <location>
        <position position="446"/>
    </location>
    <ligand>
        <name>Mn(2+)</name>
        <dbReference type="ChEBI" id="CHEBI:29035"/>
        <label>2</label>
    </ligand>
</feature>
<evidence type="ECO:0000259" key="4">
    <source>
        <dbReference type="Pfam" id="PF01368"/>
    </source>
</evidence>
<dbReference type="GO" id="GO:0005886">
    <property type="term" value="C:plasma membrane"/>
    <property type="evidence" value="ECO:0007669"/>
    <property type="project" value="UniProtKB-SubCell"/>
</dbReference>
<comment type="function">
    <text evidence="1">Has phosphodiesterase (PDE) activity against cyclic-di-AMP (c-di-AMP).</text>
</comment>
<sequence>MNNEKILKKKIQQYLLMPLALTVLLVGMVIVLYVHDKKSGAIAAAAVFIFVVCEIAVFIVMKAAIMPVVFRFALEQGQIQKELLKELDIPYALLDTDGKILWGNAKFIEEIGVGSKKRIRKNISAFFPAVDAEALSSEEMQMDLEYNDRVYRALLRRIDFSEALVDSDEDAMVDHQADAMITLYLYDETELRIYKKENEDQKLVAGLLYIDNYDEVMENTEEVRHSLVEALVDRRINMYLSTIDAIGKKLEKDKYFFVFRQQYLPQLRETKFAILDEVKSINVGNEIPVTLSIGVGAGTDSFAQAYERARTAIGLALGRGGDQAVVKYGDKTTYFGGKSAGTEKSATVKARVKAQAFQELLTSKDSVIIMAHKRPDADAFGSAVGVYRLVKTLNKKAYIVVNEVTSAIRPIISGFMGNSVYGDDMIINSEQAISRVTPNTLVVVTDVNKPSMTECEELLSLAKSIVVFDHHRQSDEVIENATLSYIEPYASSACEMIAEILQYIEGKVKLRPIEADAMYAGIVIDTDNFLTKTGVRTFDAASYLRRSGADVVRVRKMFRSDMYTYRQLAEGVINSEIYMEHFAISTVDPKESDAPTVVAAKVANDLLNIEGIRASFVTTEKDGTVYMSARSVDDVNVQIIMEKMGGGGHANIAGAQFTNSTNELVLIQLKTLLDEMYREGDI</sequence>
<evidence type="ECO:0000313" key="7">
    <source>
        <dbReference type="Proteomes" id="UP000515819"/>
    </source>
</evidence>
<keyword evidence="7" id="KW-1185">Reference proteome</keyword>
<dbReference type="KEGG" id="wcp:H9Q76_13215"/>
<reference evidence="6 7" key="1">
    <citation type="submission" date="2020-08" db="EMBL/GenBank/DDBJ databases">
        <authorList>
            <person name="Liu C."/>
            <person name="Sun Q."/>
        </authorList>
    </citation>
    <scope>NUCLEOTIDE SEQUENCE [LARGE SCALE GENOMIC DNA]</scope>
    <source>
        <strain evidence="6 7">NSJ-4</strain>
    </source>
</reference>
<feature type="binding site" evidence="2">
    <location>
        <position position="470"/>
    </location>
    <ligand>
        <name>Mn(2+)</name>
        <dbReference type="ChEBI" id="CHEBI:29035"/>
        <label>2</label>
    </ligand>
</feature>
<dbReference type="Pfam" id="PF02272">
    <property type="entry name" value="DHHA1"/>
    <property type="match status" value="1"/>
</dbReference>
<comment type="cofactor">
    <cofactor evidence="2">
        <name>Mn(2+)</name>
        <dbReference type="ChEBI" id="CHEBI:29035"/>
    </cofactor>
    <text evidence="2">For phosphodiesterase activity, probably binds 2 Mn(2+) per subunit.</text>
</comment>
<dbReference type="Pfam" id="PF01368">
    <property type="entry name" value="DHH"/>
    <property type="match status" value="1"/>
</dbReference>
<dbReference type="RefSeq" id="WP_249321294.1">
    <property type="nucleotide sequence ID" value="NZ_CP060632.1"/>
</dbReference>
<evidence type="ECO:0000256" key="2">
    <source>
        <dbReference type="PIRSR" id="PIRSR026583-50"/>
    </source>
</evidence>
<dbReference type="InterPro" id="IPR038763">
    <property type="entry name" value="DHH_sf"/>
</dbReference>
<dbReference type="GO" id="GO:0046872">
    <property type="term" value="F:metal ion binding"/>
    <property type="evidence" value="ECO:0007669"/>
    <property type="project" value="UniProtKB-KW"/>
</dbReference>
<keyword evidence="2" id="KW-0464">Manganese</keyword>
<evidence type="ECO:0000313" key="6">
    <source>
        <dbReference type="EMBL" id="QNL99647.1"/>
    </source>
</evidence>
<dbReference type="Gene3D" id="3.30.450.20">
    <property type="entry name" value="PAS domain"/>
    <property type="match status" value="1"/>
</dbReference>
<dbReference type="GO" id="GO:0003676">
    <property type="term" value="F:nucleic acid binding"/>
    <property type="evidence" value="ECO:0007669"/>
    <property type="project" value="UniProtKB-UniRule"/>
</dbReference>
<feature type="domain" description="DDH" evidence="4">
    <location>
        <begin position="367"/>
        <end position="522"/>
    </location>
</feature>
<dbReference type="InterPro" id="IPR001667">
    <property type="entry name" value="DDH_dom"/>
</dbReference>
<feature type="binding site" evidence="2">
    <location>
        <position position="372"/>
    </location>
    <ligand>
        <name>Mn(2+)</name>
        <dbReference type="ChEBI" id="CHEBI:29035"/>
        <label>1</label>
    </ligand>
</feature>
<gene>
    <name evidence="6" type="ORF">H9Q76_13215</name>
</gene>
<accession>A0A7G9FM66</accession>
<dbReference type="PIRSF" id="PIRSF026583">
    <property type="entry name" value="YybT"/>
    <property type="match status" value="1"/>
</dbReference>
<comment type="similarity">
    <text evidence="1">Belongs to the GdpP/PdeA phosphodiesterase family.</text>
</comment>
<evidence type="ECO:0000256" key="3">
    <source>
        <dbReference type="SAM" id="Phobius"/>
    </source>
</evidence>
<feature type="transmembrane region" description="Helical" evidence="3">
    <location>
        <begin position="40"/>
        <end position="61"/>
    </location>
</feature>
<dbReference type="SUPFAM" id="SSF64182">
    <property type="entry name" value="DHH phosphoesterases"/>
    <property type="match status" value="1"/>
</dbReference>
<comment type="subcellular location">
    <subcellularLocation>
        <location evidence="1">Cell membrane</location>
    </subcellularLocation>
</comment>
<dbReference type="PANTHER" id="PTHR47618">
    <property type="entry name" value="BIFUNCTIONAL OLIGORIBONUCLEASE AND PAP PHOSPHATASE NRNA"/>
    <property type="match status" value="1"/>
</dbReference>
<keyword evidence="1" id="KW-1003">Cell membrane</keyword>
<feature type="binding site" evidence="2">
    <location>
        <position position="376"/>
    </location>
    <ligand>
        <name>Mn(2+)</name>
        <dbReference type="ChEBI" id="CHEBI:29035"/>
        <label>1</label>
    </ligand>
</feature>
<feature type="binding site" evidence="2">
    <location>
        <position position="378"/>
    </location>
    <ligand>
        <name>Mn(2+)</name>
        <dbReference type="ChEBI" id="CHEBI:29035"/>
        <label>2</label>
    </ligand>
</feature>
<feature type="transmembrane region" description="Helical" evidence="3">
    <location>
        <begin position="14"/>
        <end position="34"/>
    </location>
</feature>
<dbReference type="InterPro" id="IPR014528">
    <property type="entry name" value="GdpP/PdeA"/>
</dbReference>
<feature type="binding site" evidence="2">
    <location>
        <position position="446"/>
    </location>
    <ligand>
        <name>Mn(2+)</name>
        <dbReference type="ChEBI" id="CHEBI:29035"/>
        <label>1</label>
    </ligand>
</feature>
<dbReference type="FunFam" id="3.90.1640.10:FF:000002">
    <property type="entry name" value="Cyclic-di-AMP phosphodiesterase"/>
    <property type="match status" value="1"/>
</dbReference>
<keyword evidence="2" id="KW-0479">Metal-binding</keyword>
<name>A0A7G9FM66_9FIRM</name>
<keyword evidence="3" id="KW-1133">Transmembrane helix</keyword>
<organism evidence="6 7">
    <name type="scientific">Wujia chipingensis</name>
    <dbReference type="NCBI Taxonomy" id="2763670"/>
    <lineage>
        <taxon>Bacteria</taxon>
        <taxon>Bacillati</taxon>
        <taxon>Bacillota</taxon>
        <taxon>Clostridia</taxon>
        <taxon>Lachnospirales</taxon>
        <taxon>Lachnospiraceae</taxon>
        <taxon>Wujia</taxon>
    </lineage>
</organism>
<evidence type="ECO:0000259" key="5">
    <source>
        <dbReference type="Pfam" id="PF02272"/>
    </source>
</evidence>
<dbReference type="InterPro" id="IPR003156">
    <property type="entry name" value="DHHA1_dom"/>
</dbReference>
<dbReference type="Pfam" id="PF24898">
    <property type="entry name" value="GGDEF_GdpP"/>
    <property type="match status" value="1"/>
</dbReference>
<keyword evidence="1" id="KW-0378">Hydrolase</keyword>
<feature type="domain" description="DHHA1" evidence="5">
    <location>
        <begin position="583"/>
        <end position="666"/>
    </location>
</feature>
<dbReference type="AlphaFoldDB" id="A0A7G9FM66"/>
<keyword evidence="3" id="KW-0812">Transmembrane</keyword>
<feature type="binding site" evidence="2">
    <location>
        <position position="525"/>
    </location>
    <ligand>
        <name>Mn(2+)</name>
        <dbReference type="ChEBI" id="CHEBI:29035"/>
        <label>2</label>
    </ligand>
</feature>
<dbReference type="Gene3D" id="3.10.310.30">
    <property type="match status" value="1"/>
</dbReference>
<dbReference type="EC" id="3.1.4.-" evidence="1"/>
<dbReference type="Gene3D" id="3.90.1640.10">
    <property type="entry name" value="inorganic pyrophosphatase (n-terminal core)"/>
    <property type="match status" value="1"/>
</dbReference>
<dbReference type="Proteomes" id="UP000515819">
    <property type="component" value="Chromosome"/>
</dbReference>
<dbReference type="EMBL" id="CP060632">
    <property type="protein sequence ID" value="QNL99647.1"/>
    <property type="molecule type" value="Genomic_DNA"/>
</dbReference>
<dbReference type="InterPro" id="IPR051319">
    <property type="entry name" value="Oligoribo/pAp-PDE_c-di-AMP_PDE"/>
</dbReference>
<protein>
    <recommendedName>
        <fullName evidence="1">Cyclic-di-AMP phosphodiesterase</fullName>
        <ecNumber evidence="1">3.1.4.-</ecNumber>
    </recommendedName>
</protein>
<proteinExistence type="inferred from homology"/>
<evidence type="ECO:0000256" key="1">
    <source>
        <dbReference type="PIRNR" id="PIRNR026583"/>
    </source>
</evidence>